<organism evidence="5">
    <name type="scientific">Gongylonema pulchrum</name>
    <dbReference type="NCBI Taxonomy" id="637853"/>
    <lineage>
        <taxon>Eukaryota</taxon>
        <taxon>Metazoa</taxon>
        <taxon>Ecdysozoa</taxon>
        <taxon>Nematoda</taxon>
        <taxon>Chromadorea</taxon>
        <taxon>Rhabditida</taxon>
        <taxon>Spirurina</taxon>
        <taxon>Spiruromorpha</taxon>
        <taxon>Spiruroidea</taxon>
        <taxon>Gongylonematidae</taxon>
        <taxon>Gongylonema</taxon>
    </lineage>
</organism>
<dbReference type="AlphaFoldDB" id="A0A183E205"/>
<reference evidence="3 4" key="2">
    <citation type="submission" date="2018-11" db="EMBL/GenBank/DDBJ databases">
        <authorList>
            <consortium name="Pathogen Informatics"/>
        </authorList>
    </citation>
    <scope>NUCLEOTIDE SEQUENCE [LARGE SCALE GENOMIC DNA]</scope>
</reference>
<proteinExistence type="predicted"/>
<protein>
    <submittedName>
        <fullName evidence="5">Secreted protein</fullName>
    </submittedName>
</protein>
<dbReference type="EMBL" id="UYRT01081903">
    <property type="protein sequence ID" value="VDN25163.1"/>
    <property type="molecule type" value="Genomic_DNA"/>
</dbReference>
<dbReference type="WBParaSite" id="GPUH_0001501601-mRNA-1">
    <property type="protein sequence ID" value="GPUH_0001501601-mRNA-1"/>
    <property type="gene ID" value="GPUH_0001501601"/>
</dbReference>
<feature type="region of interest" description="Disordered" evidence="1">
    <location>
        <begin position="28"/>
        <end position="52"/>
    </location>
</feature>
<evidence type="ECO:0000256" key="2">
    <source>
        <dbReference type="SAM" id="SignalP"/>
    </source>
</evidence>
<evidence type="ECO:0000313" key="3">
    <source>
        <dbReference type="EMBL" id="VDN25163.1"/>
    </source>
</evidence>
<evidence type="ECO:0000256" key="1">
    <source>
        <dbReference type="SAM" id="MobiDB-lite"/>
    </source>
</evidence>
<feature type="chain" id="PRO_5043138967" evidence="2">
    <location>
        <begin position="16"/>
        <end position="80"/>
    </location>
</feature>
<accession>A0A183E205</accession>
<reference evidence="5" key="1">
    <citation type="submission" date="2016-06" db="UniProtKB">
        <authorList>
            <consortium name="WormBaseParasite"/>
        </authorList>
    </citation>
    <scope>IDENTIFICATION</scope>
</reference>
<dbReference type="Proteomes" id="UP000271098">
    <property type="component" value="Unassembled WGS sequence"/>
</dbReference>
<feature type="signal peptide" evidence="2">
    <location>
        <begin position="1"/>
        <end position="15"/>
    </location>
</feature>
<keyword evidence="2" id="KW-0732">Signal</keyword>
<gene>
    <name evidence="3" type="ORF">GPUH_LOCUS14996</name>
</gene>
<sequence>MRFLLLLTLVYTTYANTVTIQPPDVQYRTAKGNSSEEALTPDNPSVEDDLPPAVNSTLPMTDLIKSELIQNLLQGNPFSI</sequence>
<evidence type="ECO:0000313" key="5">
    <source>
        <dbReference type="WBParaSite" id="GPUH_0001501601-mRNA-1"/>
    </source>
</evidence>
<name>A0A183E205_9BILA</name>
<evidence type="ECO:0000313" key="4">
    <source>
        <dbReference type="Proteomes" id="UP000271098"/>
    </source>
</evidence>
<keyword evidence="4" id="KW-1185">Reference proteome</keyword>